<dbReference type="InterPro" id="IPR036322">
    <property type="entry name" value="WD40_repeat_dom_sf"/>
</dbReference>
<dbReference type="Pfam" id="PF00400">
    <property type="entry name" value="WD40"/>
    <property type="match status" value="4"/>
</dbReference>
<dbReference type="SUPFAM" id="SSF50978">
    <property type="entry name" value="WD40 repeat-like"/>
    <property type="match status" value="2"/>
</dbReference>
<dbReference type="PANTHER" id="PTHR14885">
    <property type="entry name" value="CILIA- AND FLAGELLA-ASSOCIATED PROTEIN 43-RELATED"/>
    <property type="match status" value="1"/>
</dbReference>
<dbReference type="InterPro" id="IPR015943">
    <property type="entry name" value="WD40/YVTN_repeat-like_dom_sf"/>
</dbReference>
<comment type="function">
    <text evidence="10">Flagellar protein involved in sperm flagellum axoneme organization and function.</text>
</comment>
<feature type="coiled-coil region" evidence="14">
    <location>
        <begin position="1369"/>
        <end position="1396"/>
    </location>
</feature>
<dbReference type="PROSITE" id="PS50082">
    <property type="entry name" value="WD_REPEATS_2"/>
    <property type="match status" value="1"/>
</dbReference>
<keyword evidence="9" id="KW-0966">Cell projection</keyword>
<evidence type="ECO:0000256" key="9">
    <source>
        <dbReference type="ARBA" id="ARBA00023273"/>
    </source>
</evidence>
<evidence type="ECO:0000256" key="7">
    <source>
        <dbReference type="ARBA" id="ARBA00023069"/>
    </source>
</evidence>
<organism evidence="16 17">
    <name type="scientific">Astyanax mexicanus</name>
    <name type="common">Blind cave fish</name>
    <name type="synonym">Astyanax fasciatus mexicanus</name>
    <dbReference type="NCBI Taxonomy" id="7994"/>
    <lineage>
        <taxon>Eukaryota</taxon>
        <taxon>Metazoa</taxon>
        <taxon>Chordata</taxon>
        <taxon>Craniata</taxon>
        <taxon>Vertebrata</taxon>
        <taxon>Euteleostomi</taxon>
        <taxon>Actinopterygii</taxon>
        <taxon>Neopterygii</taxon>
        <taxon>Teleostei</taxon>
        <taxon>Ostariophysi</taxon>
        <taxon>Characiformes</taxon>
        <taxon>Characoidei</taxon>
        <taxon>Acestrorhamphidae</taxon>
        <taxon>Acestrorhamphinae</taxon>
        <taxon>Astyanax</taxon>
    </lineage>
</organism>
<keyword evidence="6 14" id="KW-0175">Coiled coil</keyword>
<dbReference type="GO" id="GO:0003341">
    <property type="term" value="P:cilium movement"/>
    <property type="evidence" value="ECO:0007669"/>
    <property type="project" value="UniProtKB-ARBA"/>
</dbReference>
<evidence type="ECO:0000256" key="13">
    <source>
        <dbReference type="PROSITE-ProRule" id="PRU00221"/>
    </source>
</evidence>
<dbReference type="InterPro" id="IPR001680">
    <property type="entry name" value="WD40_rpt"/>
</dbReference>
<feature type="compositionally biased region" description="Pro residues" evidence="15">
    <location>
        <begin position="1564"/>
        <end position="1579"/>
    </location>
</feature>
<evidence type="ECO:0000256" key="6">
    <source>
        <dbReference type="ARBA" id="ARBA00023054"/>
    </source>
</evidence>
<evidence type="ECO:0000256" key="14">
    <source>
        <dbReference type="SAM" id="Coils"/>
    </source>
</evidence>
<feature type="region of interest" description="Disordered" evidence="15">
    <location>
        <begin position="635"/>
        <end position="661"/>
    </location>
</feature>
<feature type="compositionally biased region" description="Acidic residues" evidence="15">
    <location>
        <begin position="1230"/>
        <end position="1256"/>
    </location>
</feature>
<evidence type="ECO:0000256" key="12">
    <source>
        <dbReference type="ARBA" id="ARBA00074727"/>
    </source>
</evidence>
<evidence type="ECO:0000256" key="3">
    <source>
        <dbReference type="ARBA" id="ARBA00022574"/>
    </source>
</evidence>
<evidence type="ECO:0000313" key="17">
    <source>
        <dbReference type="Proteomes" id="UP000694621"/>
    </source>
</evidence>
<evidence type="ECO:0000256" key="1">
    <source>
        <dbReference type="ARBA" id="ARBA00004611"/>
    </source>
</evidence>
<comment type="subcellular location">
    <subcellularLocation>
        <location evidence="1">Cytoplasm</location>
        <location evidence="1">Cytoskeleton</location>
        <location evidence="1">Flagellum axoneme</location>
    </subcellularLocation>
</comment>
<evidence type="ECO:0000256" key="15">
    <source>
        <dbReference type="SAM" id="MobiDB-lite"/>
    </source>
</evidence>
<keyword evidence="8" id="KW-0206">Cytoskeleton</keyword>
<dbReference type="Gene3D" id="2.130.10.10">
    <property type="entry name" value="YVTN repeat-like/Quinoprotein amine dehydrogenase"/>
    <property type="match status" value="3"/>
</dbReference>
<keyword evidence="5" id="KW-0282">Flagellum</keyword>
<feature type="repeat" description="WD" evidence="13">
    <location>
        <begin position="394"/>
        <end position="435"/>
    </location>
</feature>
<keyword evidence="7" id="KW-0969">Cilium</keyword>
<gene>
    <name evidence="16" type="primary">LOC103039805</name>
</gene>
<evidence type="ECO:0000256" key="5">
    <source>
        <dbReference type="ARBA" id="ARBA00022846"/>
    </source>
</evidence>
<evidence type="ECO:0000256" key="11">
    <source>
        <dbReference type="ARBA" id="ARBA00060934"/>
    </source>
</evidence>
<dbReference type="PANTHER" id="PTHR14885:SF3">
    <property type="entry name" value="CILIA- AND FLAGELLA-ASSOCIATED PROTEIN 44"/>
    <property type="match status" value="1"/>
</dbReference>
<keyword evidence="4" id="KW-0677">Repeat</keyword>
<dbReference type="GO" id="GO:0060285">
    <property type="term" value="P:cilium-dependent cell motility"/>
    <property type="evidence" value="ECO:0007669"/>
    <property type="project" value="UniProtKB-ARBA"/>
</dbReference>
<keyword evidence="3 13" id="KW-0853">WD repeat</keyword>
<dbReference type="SMART" id="SM00320">
    <property type="entry name" value="WD40"/>
    <property type="match status" value="9"/>
</dbReference>
<name>A0A8B9KLV5_ASTMX</name>
<feature type="compositionally biased region" description="Acidic residues" evidence="15">
    <location>
        <begin position="643"/>
        <end position="659"/>
    </location>
</feature>
<dbReference type="Proteomes" id="UP000694621">
    <property type="component" value="Unplaced"/>
</dbReference>
<feature type="coiled-coil region" evidence="14">
    <location>
        <begin position="1523"/>
        <end position="1557"/>
    </location>
</feature>
<evidence type="ECO:0000256" key="10">
    <source>
        <dbReference type="ARBA" id="ARBA00055223"/>
    </source>
</evidence>
<feature type="region of interest" description="Disordered" evidence="15">
    <location>
        <begin position="1224"/>
        <end position="1268"/>
    </location>
</feature>
<reference evidence="16" key="1">
    <citation type="submission" date="2025-08" db="UniProtKB">
        <authorList>
            <consortium name="Ensembl"/>
        </authorList>
    </citation>
    <scope>IDENTIFICATION</scope>
</reference>
<evidence type="ECO:0000256" key="2">
    <source>
        <dbReference type="ARBA" id="ARBA00022490"/>
    </source>
</evidence>
<keyword evidence="2" id="KW-0963">Cytoplasm</keyword>
<feature type="compositionally biased region" description="Polar residues" evidence="15">
    <location>
        <begin position="1587"/>
        <end position="1605"/>
    </location>
</feature>
<protein>
    <recommendedName>
        <fullName evidence="12">Cilia- and flagella-associated protein 44</fullName>
    </recommendedName>
</protein>
<sequence>MKSCILGHSLQKAPTSLRICSNFRILITVQFNLILLKALIPRPELYFRNISKPKEIDEIKKQYATHLHSFGYDCKRRANLQLLDESTLAFVAGNMLVLLDIHTKEQRYIRSCSGGGIGIIMSHPSKKYVAVAEKGEQPNIIVYEYPSLRPYRILRGGTGQAYSYVDFNRDGTLLASVGSAPDYLLTLWDWRQEQVMLRSKAFSQDVYRVSFSPDNPEQLTTSGSGHIRFWKMANTLTGLKLQGILGRFGKTALTDIEGYVALPDGKVVSGSEWGNMLLWDGGLIKVEICRKEGRSCHLGTIQQFALDEGELMTIGADGAVRTWDFESIDTADSVDDSGLFEIEPMNEMIIGRNVSLSSLVKSSTDSAIWYAQVSANVYHLCLCVLQTQDPECLFSFHAGSIEGMDVSGSSHLMATTALDRTVRIYDFLSKEELTTTRFTMGGTSLTWAPHVVSSSESVLVVGFEDGVVRLLELYNPHSLHSIAGRTLSGNAELRLQQALKPHSAPVTAISYERSGTIMATGSVDCTVFFFAVGEKYEPIGFINVPGPVQCLQWAPQSHERNTLLVACQTGHVVEVEAPGPEAQNESSTFHLQNLPIKYFCFNSIKSRIKREAEMARRQAAKEKKRQERMERLQKLKEKGKELSEEDLCEEEKEDEEEELPPLYIPNPPSPLHYAFYSQPGAFWLSMGGYDAGYLYHCKFAEQQAEDVSEQRDDPFSVIPVQNTEHNPILTICFSSERQMLLCGMQDGSIRLFPLEAGELPPGSMQNYWALSVHDNQYGSIRQLRFSHDGRFVLSAGADGNIFTFRLLDQEEMERHQAKVPSPRIGLEVEPAAPDIEDPAAYSIETAKQKLELECVQKEAELRKQERRKKLTELQSQFQTLLLRNQSLPEHAQLQRTVHTLLTFLFDRLKYSFSFCSYAAKPKENCEDPEDVRAIRLATENMGDFKLKTAKDFTVPEHLRVNTEKKRMQLAILEEQIFQRKDEMNARVLALRDSKVALISQLHSLLRRLQTLQKHLPSEKRRPLPTLPTLLPEETPERKLNYSYAHLQGHTTHRDQVGRPFQEEGQCLACWTTRSPPEFKLKEQALDAKYHIPVSFSQMEESVWRFDAELRLLRDEKLRMDVQMKLADLQHVTLFQELQLLKEFEKRENTLQERLNTRVQEERELRSKLEECKQQLDLKKREVAKLQEKEKSLTAAFLSSLGENNKFTDFLTKVFKKKIKRVKKKEKAGNAEEEEDSDEDSHEGSDWGEDEEDEGSEDGAGALDDSVCPPNCDPELFKKTLHLREQRLDNEELLLEEKKTTDSLKKEYDSLVKKEKVVQSSLKAAEGELELFNREKHQKLSELVVVVPLILHQIEYLINSEVPSKMGSALVMKAEAVERLQERINELQQENQMRELSIHSRQQYTQLSHELTSMKTKIRGQTPSPLMMMKFGKLVDLEALQTLSGNSTLEEMRQESRVREAEYLKELKLWQDKVSEARQALTVDTKQHTERMLTLNSLLTQQKLLEDKLNIRQKNMGTQFQGQSQAKEEEYRRLQTLIQSQKDEVMSLRQEISVLSRKGGHILPPSQPSLPPIPTVPTYPHPYTQHTRTSYSMDWGQSSTSSHGVE</sequence>
<feature type="coiled-coil region" evidence="14">
    <location>
        <begin position="1161"/>
        <end position="1195"/>
    </location>
</feature>
<comment type="similarity">
    <text evidence="11">Belongs to the CFAP44 family.</text>
</comment>
<accession>A0A8B9KLV5</accession>
<proteinExistence type="inferred from homology"/>
<evidence type="ECO:0000256" key="8">
    <source>
        <dbReference type="ARBA" id="ARBA00023212"/>
    </source>
</evidence>
<dbReference type="FunFam" id="2.130.10.10:FF:000401">
    <property type="entry name" value="Cilia- and flagella-associated protein 44"/>
    <property type="match status" value="1"/>
</dbReference>
<evidence type="ECO:0000256" key="4">
    <source>
        <dbReference type="ARBA" id="ARBA00022737"/>
    </source>
</evidence>
<feature type="region of interest" description="Disordered" evidence="15">
    <location>
        <begin position="1558"/>
        <end position="1605"/>
    </location>
</feature>
<evidence type="ECO:0000313" key="16">
    <source>
        <dbReference type="Ensembl" id="ENSAMXP00005036618.1"/>
    </source>
</evidence>
<dbReference type="Ensembl" id="ENSAMXT00005039927.1">
    <property type="protein sequence ID" value="ENSAMXP00005036618.1"/>
    <property type="gene ID" value="ENSAMXG00005017350.1"/>
</dbReference>
<feature type="coiled-coil region" evidence="14">
    <location>
        <begin position="847"/>
        <end position="876"/>
    </location>
</feature>